<evidence type="ECO:0000256" key="1">
    <source>
        <dbReference type="ARBA" id="ARBA00004651"/>
    </source>
</evidence>
<feature type="transmembrane region" description="Helical" evidence="11">
    <location>
        <begin position="20"/>
        <end position="40"/>
    </location>
</feature>
<evidence type="ECO:0000313" key="12">
    <source>
        <dbReference type="EMBL" id="MCI3244889.1"/>
    </source>
</evidence>
<evidence type="ECO:0000256" key="10">
    <source>
        <dbReference type="ARBA" id="ARBA00039382"/>
    </source>
</evidence>
<gene>
    <name evidence="12" type="ORF">MQN93_34785</name>
</gene>
<keyword evidence="7 11" id="KW-1133">Transmembrane helix</keyword>
<keyword evidence="5" id="KW-0997">Cell inner membrane</keyword>
<feature type="transmembrane region" description="Helical" evidence="11">
    <location>
        <begin position="171"/>
        <end position="189"/>
    </location>
</feature>
<dbReference type="InterPro" id="IPR001851">
    <property type="entry name" value="ABC_transp_permease"/>
</dbReference>
<comment type="caution">
    <text evidence="12">The sequence shown here is derived from an EMBL/GenBank/DDBJ whole genome shotgun (WGS) entry which is preliminary data.</text>
</comment>
<dbReference type="PANTHER" id="PTHR32196">
    <property type="entry name" value="ABC TRANSPORTER PERMEASE PROTEIN YPHD-RELATED-RELATED"/>
    <property type="match status" value="1"/>
</dbReference>
<evidence type="ECO:0000313" key="13">
    <source>
        <dbReference type="Proteomes" id="UP001165270"/>
    </source>
</evidence>
<evidence type="ECO:0000256" key="3">
    <source>
        <dbReference type="ARBA" id="ARBA00022448"/>
    </source>
</evidence>
<evidence type="ECO:0000256" key="11">
    <source>
        <dbReference type="SAM" id="Phobius"/>
    </source>
</evidence>
<name>A0ABS9XS39_9ACTN</name>
<dbReference type="PANTHER" id="PTHR32196:SF29">
    <property type="entry name" value="AUTOINDUCER 2 IMPORT SYSTEM PERMEASE PROTEIN LSRC"/>
    <property type="match status" value="1"/>
</dbReference>
<feature type="transmembrane region" description="Helical" evidence="11">
    <location>
        <begin position="47"/>
        <end position="71"/>
    </location>
</feature>
<organism evidence="12 13">
    <name type="scientific">Streptomyces spinosisporus</name>
    <dbReference type="NCBI Taxonomy" id="2927582"/>
    <lineage>
        <taxon>Bacteria</taxon>
        <taxon>Bacillati</taxon>
        <taxon>Actinomycetota</taxon>
        <taxon>Actinomycetes</taxon>
        <taxon>Kitasatosporales</taxon>
        <taxon>Streptomycetaceae</taxon>
        <taxon>Streptomyces</taxon>
    </lineage>
</organism>
<dbReference type="RefSeq" id="WP_242712649.1">
    <property type="nucleotide sequence ID" value="NZ_JALDAX010000018.1"/>
</dbReference>
<dbReference type="EMBL" id="JALDAX010000018">
    <property type="protein sequence ID" value="MCI3244889.1"/>
    <property type="molecule type" value="Genomic_DNA"/>
</dbReference>
<feature type="transmembrane region" description="Helical" evidence="11">
    <location>
        <begin position="91"/>
        <end position="113"/>
    </location>
</feature>
<feature type="transmembrane region" description="Helical" evidence="11">
    <location>
        <begin position="125"/>
        <end position="144"/>
    </location>
</feature>
<feature type="transmembrane region" description="Helical" evidence="11">
    <location>
        <begin position="300"/>
        <end position="317"/>
    </location>
</feature>
<keyword evidence="4" id="KW-1003">Cell membrane</keyword>
<comment type="function">
    <text evidence="9">Part of the ABC transporter complex LsrABCD involved in autoinducer 2 (AI-2) import. Probably responsible for the translocation of the substrate across the membrane.</text>
</comment>
<evidence type="ECO:0000256" key="9">
    <source>
        <dbReference type="ARBA" id="ARBA00025439"/>
    </source>
</evidence>
<feature type="transmembrane region" description="Helical" evidence="11">
    <location>
        <begin position="210"/>
        <end position="237"/>
    </location>
</feature>
<evidence type="ECO:0000256" key="7">
    <source>
        <dbReference type="ARBA" id="ARBA00022989"/>
    </source>
</evidence>
<feature type="transmembrane region" description="Helical" evidence="11">
    <location>
        <begin position="249"/>
        <end position="268"/>
    </location>
</feature>
<evidence type="ECO:0000256" key="2">
    <source>
        <dbReference type="ARBA" id="ARBA00011262"/>
    </source>
</evidence>
<dbReference type="Proteomes" id="UP001165270">
    <property type="component" value="Unassembled WGS sequence"/>
</dbReference>
<accession>A0ABS9XS39</accession>
<protein>
    <recommendedName>
        <fullName evidence="10">Autoinducer 2 import system permease protein LsrC</fullName>
    </recommendedName>
</protein>
<evidence type="ECO:0000256" key="4">
    <source>
        <dbReference type="ARBA" id="ARBA00022475"/>
    </source>
</evidence>
<evidence type="ECO:0000256" key="5">
    <source>
        <dbReference type="ARBA" id="ARBA00022519"/>
    </source>
</evidence>
<dbReference type="CDD" id="cd06579">
    <property type="entry name" value="TM_PBP1_transp_AraH_like"/>
    <property type="match status" value="1"/>
</dbReference>
<comment type="subcellular location">
    <subcellularLocation>
        <location evidence="1">Cell membrane</location>
        <topology evidence="1">Multi-pass membrane protein</topology>
    </subcellularLocation>
</comment>
<dbReference type="Pfam" id="PF02653">
    <property type="entry name" value="BPD_transp_2"/>
    <property type="match status" value="1"/>
</dbReference>
<keyword evidence="3" id="KW-0813">Transport</keyword>
<proteinExistence type="predicted"/>
<keyword evidence="13" id="KW-1185">Reference proteome</keyword>
<reference evidence="12" key="1">
    <citation type="submission" date="2022-03" db="EMBL/GenBank/DDBJ databases">
        <title>Streptomyces 7R015 and 7R016 isolated from Barleria lupulina in Thailand.</title>
        <authorList>
            <person name="Kanchanasin P."/>
            <person name="Phongsopitanun W."/>
            <person name="Tanasupawat S."/>
        </authorList>
    </citation>
    <scope>NUCLEOTIDE SEQUENCE</scope>
    <source>
        <strain evidence="12">7R016</strain>
    </source>
</reference>
<keyword evidence="8 11" id="KW-0472">Membrane</keyword>
<sequence>MRRVHRWSTRLQGRLASGPAQILAIVAVFLIGRSAVVGYSDWTSIRAMAVLAAFLGIAAMGQTLVVLVGGIDLSVPALIGAGNVMTAKLTGQGMASPVVIVLVLVAGFAVGALNGYVTSRWNVPALVVTLATGSVVGGIVLLWTDATLTGSAPSWLTRFTSSSATTGPLPLAPVVVVWLVLAAAAEFVLRRTTAGRKLYAQGVNPRAARLMLVGGRSVNTLAFACSGTLAALAGTLLTGFTGAGLFDVGAPYLFSAVAAVVMGGNSLLGGRGDMLRCALGAVILTELTTLLVGFSLSAAAQQAVLGALIVIVVASYGRDQPLGSQI</sequence>
<evidence type="ECO:0000256" key="8">
    <source>
        <dbReference type="ARBA" id="ARBA00023136"/>
    </source>
</evidence>
<comment type="subunit">
    <text evidence="2">The complex is composed of two ATP-binding proteins (LsrA), two transmembrane proteins (LsrC and LsrD) and a solute-binding protein (LsrB).</text>
</comment>
<keyword evidence="6 11" id="KW-0812">Transmembrane</keyword>
<evidence type="ECO:0000256" key="6">
    <source>
        <dbReference type="ARBA" id="ARBA00022692"/>
    </source>
</evidence>